<reference evidence="1 2" key="1">
    <citation type="journal article" date="2005" name="PLoS Genet.">
        <title>Life in hot carbon monoxide: the complete genome sequence of Carboxydothermus hydrogenoformans Z-2901.</title>
        <authorList>
            <person name="Wu M."/>
            <person name="Ren Q."/>
            <person name="Durkin A.S."/>
            <person name="Daugherty S.C."/>
            <person name="Brinkac L.M."/>
            <person name="Dodson R.J."/>
            <person name="Madupu R."/>
            <person name="Sullivan S.A."/>
            <person name="Kolonay J.F."/>
            <person name="Haft D.H."/>
            <person name="Nelson W.C."/>
            <person name="Tallon L.J."/>
            <person name="Jones K.M."/>
            <person name="Ulrich L.E."/>
            <person name="Gonzalez J.M."/>
            <person name="Zhulin I.B."/>
            <person name="Robb F.T."/>
            <person name="Eisen J.A."/>
        </authorList>
    </citation>
    <scope>NUCLEOTIDE SEQUENCE [LARGE SCALE GENOMIC DNA]</scope>
    <source>
        <strain evidence="2">ATCC BAA-161 / DSM 6008 / Z-2901</strain>
    </source>
</reference>
<dbReference type="AlphaFoldDB" id="Q3A8Y5"/>
<keyword evidence="2" id="KW-1185">Reference proteome</keyword>
<dbReference type="STRING" id="246194.CHY_2606"/>
<gene>
    <name evidence="1" type="ordered locus">CHY_2606</name>
</gene>
<dbReference type="KEGG" id="chy:CHY_2606"/>
<dbReference type="EMBL" id="CP000141">
    <property type="protein sequence ID" value="ABB15416.1"/>
    <property type="molecule type" value="Genomic_DNA"/>
</dbReference>
<evidence type="ECO:0000313" key="1">
    <source>
        <dbReference type="EMBL" id="ABB15416.1"/>
    </source>
</evidence>
<name>Q3A8Y5_CARHZ</name>
<dbReference type="HOGENOM" id="CLU_3005675_0_0_9"/>
<evidence type="ECO:0000313" key="2">
    <source>
        <dbReference type="Proteomes" id="UP000002706"/>
    </source>
</evidence>
<protein>
    <submittedName>
        <fullName evidence="1">Uncharacterized protein</fullName>
    </submittedName>
</protein>
<accession>Q3A8Y5</accession>
<dbReference type="InParanoid" id="Q3A8Y5"/>
<organism evidence="1 2">
    <name type="scientific">Carboxydothermus hydrogenoformans (strain ATCC BAA-161 / DSM 6008 / Z-2901)</name>
    <dbReference type="NCBI Taxonomy" id="246194"/>
    <lineage>
        <taxon>Bacteria</taxon>
        <taxon>Bacillati</taxon>
        <taxon>Bacillota</taxon>
        <taxon>Clostridia</taxon>
        <taxon>Thermoanaerobacterales</taxon>
        <taxon>Thermoanaerobacteraceae</taxon>
        <taxon>Carboxydothermus</taxon>
    </lineage>
</organism>
<dbReference type="Proteomes" id="UP000002706">
    <property type="component" value="Chromosome"/>
</dbReference>
<sequence>MAFGHKPAPPFSFFAIEYEKNFLKVSSPHPFQKNVILYNSTEQIKALEGRKLHAPG</sequence>
<proteinExistence type="predicted"/>